<dbReference type="InterPro" id="IPR026645">
    <property type="entry name" value="Dermatopontin"/>
</dbReference>
<evidence type="ECO:0000256" key="2">
    <source>
        <dbReference type="ARBA" id="ARBA00008712"/>
    </source>
</evidence>
<evidence type="ECO:0000256" key="1">
    <source>
        <dbReference type="ARBA" id="ARBA00004613"/>
    </source>
</evidence>
<evidence type="ECO:0000256" key="3">
    <source>
        <dbReference type="ARBA" id="ARBA00022525"/>
    </source>
</evidence>
<comment type="similarity">
    <text evidence="2">Belongs to the dermatopontin family.</text>
</comment>
<dbReference type="Proteomes" id="UP001176940">
    <property type="component" value="Unassembled WGS sequence"/>
</dbReference>
<dbReference type="EMBL" id="CAUEEQ010033829">
    <property type="protein sequence ID" value="CAJ0951725.1"/>
    <property type="molecule type" value="Genomic_DNA"/>
</dbReference>
<evidence type="ECO:0000256" key="6">
    <source>
        <dbReference type="SAM" id="SignalP"/>
    </source>
</evidence>
<accession>A0ABN9LXK2</accession>
<keyword evidence="4" id="KW-1015">Disulfide bond</keyword>
<sequence>MMLILLGVLLHLVVATWAQYDYYYSQQDYGNGDQWSNLFRQGFNFQCPHGQVVVAIRSTFSKKEGSDRRWNYGCMPTPHDLGELTECWWEDINRAGLEWFKLNANETSFFKMLLVSRPPGLTKLIKVMPGPHKRDHNNVWISQDRPRQCLDLTRQTKIMSRSHKTDQDNVWISQDRPRQCLDLTRQTKTMPGSHKTDQDNA</sequence>
<keyword evidence="8" id="KW-1185">Reference proteome</keyword>
<proteinExistence type="inferred from homology"/>
<evidence type="ECO:0000313" key="8">
    <source>
        <dbReference type="Proteomes" id="UP001176940"/>
    </source>
</evidence>
<evidence type="ECO:0000256" key="4">
    <source>
        <dbReference type="ARBA" id="ARBA00023157"/>
    </source>
</evidence>
<feature type="signal peptide" evidence="6">
    <location>
        <begin position="1"/>
        <end position="18"/>
    </location>
</feature>
<reference evidence="7" key="1">
    <citation type="submission" date="2023-07" db="EMBL/GenBank/DDBJ databases">
        <authorList>
            <person name="Stuckert A."/>
        </authorList>
    </citation>
    <scope>NUCLEOTIDE SEQUENCE</scope>
</reference>
<dbReference type="Pfam" id="PF14704">
    <property type="entry name" value="DERM"/>
    <property type="match status" value="1"/>
</dbReference>
<comment type="caution">
    <text evidence="7">The sequence shown here is derived from an EMBL/GenBank/DDBJ whole genome shotgun (WGS) entry which is preliminary data.</text>
</comment>
<dbReference type="PANTHER" id="PTHR15040:SF2">
    <property type="entry name" value="DERMATOPONTIN"/>
    <property type="match status" value="1"/>
</dbReference>
<protein>
    <submittedName>
        <fullName evidence="7">Uncharacterized protein</fullName>
    </submittedName>
</protein>
<evidence type="ECO:0000313" key="7">
    <source>
        <dbReference type="EMBL" id="CAJ0951725.1"/>
    </source>
</evidence>
<organism evidence="7 8">
    <name type="scientific">Ranitomeya imitator</name>
    <name type="common">mimic poison frog</name>
    <dbReference type="NCBI Taxonomy" id="111125"/>
    <lineage>
        <taxon>Eukaryota</taxon>
        <taxon>Metazoa</taxon>
        <taxon>Chordata</taxon>
        <taxon>Craniata</taxon>
        <taxon>Vertebrata</taxon>
        <taxon>Euteleostomi</taxon>
        <taxon>Amphibia</taxon>
        <taxon>Batrachia</taxon>
        <taxon>Anura</taxon>
        <taxon>Neobatrachia</taxon>
        <taxon>Hyloidea</taxon>
        <taxon>Dendrobatidae</taxon>
        <taxon>Dendrobatinae</taxon>
        <taxon>Ranitomeya</taxon>
    </lineage>
</organism>
<keyword evidence="3" id="KW-0964">Secreted</keyword>
<keyword evidence="6" id="KW-0732">Signal</keyword>
<feature type="region of interest" description="Disordered" evidence="5">
    <location>
        <begin position="181"/>
        <end position="201"/>
    </location>
</feature>
<dbReference type="PANTHER" id="PTHR15040">
    <property type="entry name" value="DERMATOPONTIN-RELATED"/>
    <property type="match status" value="1"/>
</dbReference>
<comment type="subcellular location">
    <subcellularLocation>
        <location evidence="1">Secreted</location>
    </subcellularLocation>
</comment>
<feature type="chain" id="PRO_5045588260" evidence="6">
    <location>
        <begin position="19"/>
        <end position="201"/>
    </location>
</feature>
<name>A0ABN9LXK2_9NEOB</name>
<evidence type="ECO:0000256" key="5">
    <source>
        <dbReference type="SAM" id="MobiDB-lite"/>
    </source>
</evidence>
<gene>
    <name evidence="7" type="ORF">RIMI_LOCUS13596674</name>
</gene>